<proteinExistence type="inferred from homology"/>
<dbReference type="EnsemblMetazoa" id="SMAR014723-RA">
    <property type="protein sequence ID" value="SMAR014723-PA"/>
    <property type="gene ID" value="SMAR014723"/>
</dbReference>
<keyword evidence="6" id="KW-1133">Transmembrane helix</keyword>
<keyword evidence="4" id="KW-0812">Transmembrane</keyword>
<keyword evidence="9" id="KW-1185">Reference proteome</keyword>
<protein>
    <recommendedName>
        <fullName evidence="3">UDP-N-acetylglucosamine transferase subunit ALG14</fullName>
    </recommendedName>
</protein>
<evidence type="ECO:0000256" key="6">
    <source>
        <dbReference type="ARBA" id="ARBA00022989"/>
    </source>
</evidence>
<dbReference type="EMBL" id="JH432134">
    <property type="status" value="NOT_ANNOTATED_CDS"/>
    <property type="molecule type" value="Genomic_DNA"/>
</dbReference>
<evidence type="ECO:0000256" key="3">
    <source>
        <dbReference type="ARBA" id="ARBA00017467"/>
    </source>
</evidence>
<dbReference type="HOGENOM" id="CLU_064541_2_0_1"/>
<reference evidence="8" key="2">
    <citation type="submission" date="2015-02" db="UniProtKB">
        <authorList>
            <consortium name="EnsemblMetazoa"/>
        </authorList>
    </citation>
    <scope>IDENTIFICATION</scope>
</reference>
<evidence type="ECO:0000256" key="2">
    <source>
        <dbReference type="ARBA" id="ARBA00009731"/>
    </source>
</evidence>
<evidence type="ECO:0000256" key="1">
    <source>
        <dbReference type="ARBA" id="ARBA00004389"/>
    </source>
</evidence>
<evidence type="ECO:0000256" key="7">
    <source>
        <dbReference type="ARBA" id="ARBA00023136"/>
    </source>
</evidence>
<dbReference type="GO" id="GO:0006488">
    <property type="term" value="P:dolichol-linked oligosaccharide biosynthetic process"/>
    <property type="evidence" value="ECO:0007669"/>
    <property type="project" value="InterPro"/>
</dbReference>
<dbReference type="GO" id="GO:0043541">
    <property type="term" value="C:UDP-N-acetylglucosamine transferase complex"/>
    <property type="evidence" value="ECO:0007669"/>
    <property type="project" value="TreeGrafter"/>
</dbReference>
<dbReference type="OMA" id="CRIVFIE"/>
<comment type="similarity">
    <text evidence="2">Belongs to the ALG14 family.</text>
</comment>
<dbReference type="AlphaFoldDB" id="T1JLJ3"/>
<dbReference type="GO" id="GO:0004577">
    <property type="term" value="F:N-acetylglucosaminyldiphosphodolichol N-acetylglucosaminyltransferase activity"/>
    <property type="evidence" value="ECO:0007669"/>
    <property type="project" value="TreeGrafter"/>
</dbReference>
<reference evidence="9" key="1">
    <citation type="submission" date="2011-05" db="EMBL/GenBank/DDBJ databases">
        <authorList>
            <person name="Richards S.R."/>
            <person name="Qu J."/>
            <person name="Jiang H."/>
            <person name="Jhangiani S.N."/>
            <person name="Agravi P."/>
            <person name="Goodspeed R."/>
            <person name="Gross S."/>
            <person name="Mandapat C."/>
            <person name="Jackson L."/>
            <person name="Mathew T."/>
            <person name="Pu L."/>
            <person name="Thornton R."/>
            <person name="Saada N."/>
            <person name="Wilczek-Boney K.B."/>
            <person name="Lee S."/>
            <person name="Kovar C."/>
            <person name="Wu Y."/>
            <person name="Scherer S.E."/>
            <person name="Worley K.C."/>
            <person name="Muzny D.M."/>
            <person name="Gibbs R."/>
        </authorList>
    </citation>
    <scope>NUCLEOTIDE SEQUENCE</scope>
    <source>
        <strain evidence="9">Brora</strain>
    </source>
</reference>
<keyword evidence="7" id="KW-0472">Membrane</keyword>
<dbReference type="PhylomeDB" id="T1JLJ3"/>
<comment type="subcellular location">
    <subcellularLocation>
        <location evidence="1">Endoplasmic reticulum membrane</location>
        <topology evidence="1">Single-pass membrane protein</topology>
    </subcellularLocation>
</comment>
<dbReference type="Pfam" id="PF08660">
    <property type="entry name" value="Alg14"/>
    <property type="match status" value="2"/>
</dbReference>
<dbReference type="STRING" id="126957.T1JLJ3"/>
<dbReference type="Gene3D" id="3.40.50.2000">
    <property type="entry name" value="Glycogen Phosphorylase B"/>
    <property type="match status" value="1"/>
</dbReference>
<organism evidence="8 9">
    <name type="scientific">Strigamia maritima</name>
    <name type="common">European centipede</name>
    <name type="synonym">Geophilus maritimus</name>
    <dbReference type="NCBI Taxonomy" id="126957"/>
    <lineage>
        <taxon>Eukaryota</taxon>
        <taxon>Metazoa</taxon>
        <taxon>Ecdysozoa</taxon>
        <taxon>Arthropoda</taxon>
        <taxon>Myriapoda</taxon>
        <taxon>Chilopoda</taxon>
        <taxon>Pleurostigmophora</taxon>
        <taxon>Geophilomorpha</taxon>
        <taxon>Linotaeniidae</taxon>
        <taxon>Strigamia</taxon>
    </lineage>
</organism>
<name>T1JLJ3_STRMM</name>
<evidence type="ECO:0000313" key="9">
    <source>
        <dbReference type="Proteomes" id="UP000014500"/>
    </source>
</evidence>
<dbReference type="PANTHER" id="PTHR12154:SF4">
    <property type="entry name" value="UDP-N-ACETYLGLUCOSAMINE TRANSFERASE SUBUNIT ALG14 HOMOLOG"/>
    <property type="match status" value="1"/>
</dbReference>
<dbReference type="eggNOG" id="KOG3339">
    <property type="taxonomic scope" value="Eukaryota"/>
</dbReference>
<evidence type="ECO:0000256" key="5">
    <source>
        <dbReference type="ARBA" id="ARBA00022824"/>
    </source>
</evidence>
<sequence>MSTILCVITVVLAFFLFRLLFECFQIHSGKVSKTKLKNDTKTATIITLGSGGHTSEMLRLVHSLGPKFAPKVYIVGKSDEMSKEKIRTMNSTEKTSSQLICIPRSRNVHQSYLTSVFTTIYSCLYCLGVVIKILPDLVGYMQWSWNVHSYMSSSIFIKSDFWNTFKKNYFLSRTAYSSLVLSIKKCRIIFVESICRVETISLSGKILYFFADEFLVQWPNLIKSYPRAKYLGRL</sequence>
<dbReference type="PANTHER" id="PTHR12154">
    <property type="entry name" value="GLYCOSYL TRANSFERASE-RELATED"/>
    <property type="match status" value="1"/>
</dbReference>
<evidence type="ECO:0000256" key="4">
    <source>
        <dbReference type="ARBA" id="ARBA00022692"/>
    </source>
</evidence>
<accession>T1JLJ3</accession>
<dbReference type="InterPro" id="IPR013969">
    <property type="entry name" value="Oligosacch_biosynth_Alg14"/>
</dbReference>
<keyword evidence="5" id="KW-0256">Endoplasmic reticulum</keyword>
<dbReference type="Proteomes" id="UP000014500">
    <property type="component" value="Unassembled WGS sequence"/>
</dbReference>
<evidence type="ECO:0000313" key="8">
    <source>
        <dbReference type="EnsemblMetazoa" id="SMAR014723-PA"/>
    </source>
</evidence>